<protein>
    <submittedName>
        <fullName evidence="9">Glycerol-3-phosphate transporter permease</fullName>
    </submittedName>
</protein>
<feature type="domain" description="ABC transmembrane type-1" evidence="8">
    <location>
        <begin position="89"/>
        <end position="306"/>
    </location>
</feature>
<gene>
    <name evidence="9" type="ORF">DAETH_44090</name>
</gene>
<reference evidence="9" key="1">
    <citation type="submission" date="2022-07" db="EMBL/GenBank/DDBJ databases">
        <title>Complete Genome Sequence of the Radioresistant Bacterium Deinococcus aetherius ST0316, Isolated from the Air Dust collected in Lower Stratosphere above Japan.</title>
        <authorList>
            <person name="Satoh K."/>
            <person name="Hagiwara K."/>
            <person name="Katsumata K."/>
            <person name="Kubo A."/>
            <person name="Yokobori S."/>
            <person name="Yamagishi A."/>
            <person name="Oono Y."/>
            <person name="Narumi I."/>
        </authorList>
    </citation>
    <scope>NUCLEOTIDE SEQUENCE</scope>
    <source>
        <strain evidence="9">ST0316</strain>
        <plasmid evidence="9">pDAETH-2</plasmid>
    </source>
</reference>
<keyword evidence="2 7" id="KW-0813">Transport</keyword>
<evidence type="ECO:0000256" key="5">
    <source>
        <dbReference type="ARBA" id="ARBA00022989"/>
    </source>
</evidence>
<sequence length="318" mass="34423">MTALPTTPPAEAAPPVRETEAAPAFRGRVLPWLFLAPTLAVLALFLYLPAAQTLKLSAYRSNIVLGTQQFVGLSNFTELLSSPVYRQVVGQTLGFVALVVVLGLGLGLGLAWLASRPIRGGRVYRLLLIFPYALSPAVAGTLWLFLFNPEIGAVNQLLGSLFGIRPRWLDDPTLAFGLVTAAAVWKGLGYNVVFYLAALTNLPKEVLEAAEIDGANGAQSFWRVVVPLLSPMTFFLLFTNVVYALFDSFGLVDILTRGGPIQGQAGATTFLIYQLYEDAFRNFRTGLAAAQAVLMLVLVAAITLLQFRFGSRRVHYGA</sequence>
<dbReference type="InterPro" id="IPR000515">
    <property type="entry name" value="MetI-like"/>
</dbReference>
<dbReference type="PANTHER" id="PTHR30193">
    <property type="entry name" value="ABC TRANSPORTER PERMEASE PROTEIN"/>
    <property type="match status" value="1"/>
</dbReference>
<dbReference type="RefSeq" id="WP_264778274.1">
    <property type="nucleotide sequence ID" value="NZ_AP026562.1"/>
</dbReference>
<evidence type="ECO:0000256" key="6">
    <source>
        <dbReference type="ARBA" id="ARBA00023136"/>
    </source>
</evidence>
<keyword evidence="4 7" id="KW-0812">Transmembrane</keyword>
<dbReference type="InterPro" id="IPR051393">
    <property type="entry name" value="ABC_transporter_permease"/>
</dbReference>
<name>A0ABN6RMA8_9DEIO</name>
<feature type="transmembrane region" description="Helical" evidence="7">
    <location>
        <begin position="29"/>
        <end position="48"/>
    </location>
</feature>
<comment type="similarity">
    <text evidence="7">Belongs to the binding-protein-dependent transport system permease family.</text>
</comment>
<keyword evidence="3" id="KW-1003">Cell membrane</keyword>
<keyword evidence="10" id="KW-1185">Reference proteome</keyword>
<dbReference type="EMBL" id="AP026562">
    <property type="protein sequence ID" value="BDP44440.1"/>
    <property type="molecule type" value="Genomic_DNA"/>
</dbReference>
<feature type="transmembrane region" description="Helical" evidence="7">
    <location>
        <begin position="126"/>
        <end position="146"/>
    </location>
</feature>
<feature type="transmembrane region" description="Helical" evidence="7">
    <location>
        <begin position="286"/>
        <end position="305"/>
    </location>
</feature>
<dbReference type="SUPFAM" id="SSF161098">
    <property type="entry name" value="MetI-like"/>
    <property type="match status" value="1"/>
</dbReference>
<dbReference type="PANTHER" id="PTHR30193:SF37">
    <property type="entry name" value="INNER MEMBRANE ABC TRANSPORTER PERMEASE PROTEIN YCJO"/>
    <property type="match status" value="1"/>
</dbReference>
<evidence type="ECO:0000313" key="9">
    <source>
        <dbReference type="EMBL" id="BDP44440.1"/>
    </source>
</evidence>
<dbReference type="CDD" id="cd06261">
    <property type="entry name" value="TM_PBP2"/>
    <property type="match status" value="1"/>
</dbReference>
<evidence type="ECO:0000313" key="10">
    <source>
        <dbReference type="Proteomes" id="UP001064971"/>
    </source>
</evidence>
<evidence type="ECO:0000256" key="3">
    <source>
        <dbReference type="ARBA" id="ARBA00022475"/>
    </source>
</evidence>
<evidence type="ECO:0000256" key="7">
    <source>
        <dbReference type="RuleBase" id="RU363032"/>
    </source>
</evidence>
<dbReference type="Pfam" id="PF00528">
    <property type="entry name" value="BPD_transp_1"/>
    <property type="match status" value="1"/>
</dbReference>
<feature type="transmembrane region" description="Helical" evidence="7">
    <location>
        <begin position="220"/>
        <end position="246"/>
    </location>
</feature>
<evidence type="ECO:0000259" key="8">
    <source>
        <dbReference type="PROSITE" id="PS50928"/>
    </source>
</evidence>
<evidence type="ECO:0000256" key="2">
    <source>
        <dbReference type="ARBA" id="ARBA00022448"/>
    </source>
</evidence>
<dbReference type="InterPro" id="IPR035906">
    <property type="entry name" value="MetI-like_sf"/>
</dbReference>
<organism evidence="9 10">
    <name type="scientific">Deinococcus aetherius</name>
    <dbReference type="NCBI Taxonomy" id="200252"/>
    <lineage>
        <taxon>Bacteria</taxon>
        <taxon>Thermotogati</taxon>
        <taxon>Deinococcota</taxon>
        <taxon>Deinococci</taxon>
        <taxon>Deinococcales</taxon>
        <taxon>Deinococcaceae</taxon>
        <taxon>Deinococcus</taxon>
    </lineage>
</organism>
<proteinExistence type="inferred from homology"/>
<geneLocation type="plasmid" evidence="9 10">
    <name>pDAETH-2</name>
</geneLocation>
<keyword evidence="5 7" id="KW-1133">Transmembrane helix</keyword>
<evidence type="ECO:0000256" key="4">
    <source>
        <dbReference type="ARBA" id="ARBA00022692"/>
    </source>
</evidence>
<dbReference type="Proteomes" id="UP001064971">
    <property type="component" value="Plasmid pDAETH-2"/>
</dbReference>
<keyword evidence="9" id="KW-0614">Plasmid</keyword>
<dbReference type="Gene3D" id="1.10.3720.10">
    <property type="entry name" value="MetI-like"/>
    <property type="match status" value="1"/>
</dbReference>
<accession>A0ABN6RMA8</accession>
<dbReference type="PROSITE" id="PS50928">
    <property type="entry name" value="ABC_TM1"/>
    <property type="match status" value="1"/>
</dbReference>
<feature type="transmembrane region" description="Helical" evidence="7">
    <location>
        <begin position="174"/>
        <end position="199"/>
    </location>
</feature>
<keyword evidence="6 7" id="KW-0472">Membrane</keyword>
<feature type="transmembrane region" description="Helical" evidence="7">
    <location>
        <begin position="93"/>
        <end position="114"/>
    </location>
</feature>
<evidence type="ECO:0000256" key="1">
    <source>
        <dbReference type="ARBA" id="ARBA00004651"/>
    </source>
</evidence>
<comment type="subcellular location">
    <subcellularLocation>
        <location evidence="1 7">Cell membrane</location>
        <topology evidence="1 7">Multi-pass membrane protein</topology>
    </subcellularLocation>
</comment>